<reference evidence="8" key="1">
    <citation type="journal article" date="2016" name="Genome Announc.">
        <title>Genome sequences of three species of Hanseniaspora isolated from spontaneous wine fermentations.</title>
        <authorList>
            <person name="Sternes P.R."/>
            <person name="Lee D."/>
            <person name="Kutyna D.R."/>
            <person name="Borneman A.R."/>
        </authorList>
    </citation>
    <scope>NUCLEOTIDE SEQUENCE [LARGE SCALE GENOMIC DNA]</scope>
    <source>
        <strain evidence="8">AWRI3580</strain>
    </source>
</reference>
<dbReference type="InterPro" id="IPR044642">
    <property type="entry name" value="PTHR15588"/>
</dbReference>
<dbReference type="GO" id="GO:1990904">
    <property type="term" value="C:ribonucleoprotein complex"/>
    <property type="evidence" value="ECO:0007669"/>
    <property type="project" value="UniProtKB-KW"/>
</dbReference>
<dbReference type="GO" id="GO:0006397">
    <property type="term" value="P:mRNA processing"/>
    <property type="evidence" value="ECO:0007669"/>
    <property type="project" value="UniProtKB-KW"/>
</dbReference>
<evidence type="ECO:0000256" key="2">
    <source>
        <dbReference type="ARBA" id="ARBA00022664"/>
    </source>
</evidence>
<feature type="region of interest" description="Disordered" evidence="5">
    <location>
        <begin position="124"/>
        <end position="146"/>
    </location>
</feature>
<dbReference type="EMBL" id="LPNN01000002">
    <property type="protein sequence ID" value="OEJ91800.1"/>
    <property type="molecule type" value="Genomic_DNA"/>
</dbReference>
<protein>
    <recommendedName>
        <fullName evidence="6">Sm domain-containing protein</fullName>
    </recommendedName>
</protein>
<feature type="compositionally biased region" description="Basic and acidic residues" evidence="5">
    <location>
        <begin position="127"/>
        <end position="146"/>
    </location>
</feature>
<proteinExistence type="inferred from homology"/>
<name>A0A1E5RXS1_HANUV</name>
<dbReference type="SMART" id="SM00651">
    <property type="entry name" value="Sm"/>
    <property type="match status" value="1"/>
</dbReference>
<accession>A0A1E5RXS1</accession>
<keyword evidence="2" id="KW-0507">mRNA processing</keyword>
<evidence type="ECO:0000259" key="6">
    <source>
        <dbReference type="PROSITE" id="PS52002"/>
    </source>
</evidence>
<dbReference type="SUPFAM" id="SSF50182">
    <property type="entry name" value="Sm-like ribonucleoproteins"/>
    <property type="match status" value="1"/>
</dbReference>
<evidence type="ECO:0000313" key="7">
    <source>
        <dbReference type="EMBL" id="OEJ91800.1"/>
    </source>
</evidence>
<dbReference type="Proteomes" id="UP000095358">
    <property type="component" value="Unassembled WGS sequence"/>
</dbReference>
<dbReference type="InterPro" id="IPR047575">
    <property type="entry name" value="Sm"/>
</dbReference>
<dbReference type="VEuPathDB" id="FungiDB:AWRI3580_g1067"/>
<organism evidence="7 8">
    <name type="scientific">Hanseniaspora uvarum</name>
    <name type="common">Yeast</name>
    <name type="synonym">Kloeckera apiculata</name>
    <dbReference type="NCBI Taxonomy" id="29833"/>
    <lineage>
        <taxon>Eukaryota</taxon>
        <taxon>Fungi</taxon>
        <taxon>Dikarya</taxon>
        <taxon>Ascomycota</taxon>
        <taxon>Saccharomycotina</taxon>
        <taxon>Saccharomycetes</taxon>
        <taxon>Saccharomycodales</taxon>
        <taxon>Saccharomycodaceae</taxon>
        <taxon>Hanseniaspora</taxon>
    </lineage>
</organism>
<dbReference type="AlphaFoldDB" id="A0A1E5RXS1"/>
<evidence type="ECO:0000256" key="3">
    <source>
        <dbReference type="ARBA" id="ARBA00022884"/>
    </source>
</evidence>
<keyword evidence="8" id="KW-1185">Reference proteome</keyword>
<evidence type="ECO:0000256" key="1">
    <source>
        <dbReference type="ARBA" id="ARBA00006850"/>
    </source>
</evidence>
<comment type="caution">
    <text evidence="7">The sequence shown here is derived from an EMBL/GenBank/DDBJ whole genome shotgun (WGS) entry which is preliminary data.</text>
</comment>
<comment type="similarity">
    <text evidence="1">Belongs to the snRNP Sm proteins family.</text>
</comment>
<dbReference type="PANTHER" id="PTHR15588">
    <property type="entry name" value="LSM1"/>
    <property type="match status" value="1"/>
</dbReference>
<dbReference type="GO" id="GO:0003729">
    <property type="term" value="F:mRNA binding"/>
    <property type="evidence" value="ECO:0007669"/>
    <property type="project" value="TreeGrafter"/>
</dbReference>
<evidence type="ECO:0000313" key="8">
    <source>
        <dbReference type="Proteomes" id="UP000095358"/>
    </source>
</evidence>
<dbReference type="OrthoDB" id="422364at2759"/>
<gene>
    <name evidence="7" type="ORF">AWRI3580_g1067</name>
</gene>
<evidence type="ECO:0000256" key="5">
    <source>
        <dbReference type="SAM" id="MobiDB-lite"/>
    </source>
</evidence>
<dbReference type="Gene3D" id="2.30.30.100">
    <property type="match status" value="1"/>
</dbReference>
<dbReference type="InterPro" id="IPR001163">
    <property type="entry name" value="Sm_dom_euk/arc"/>
</dbReference>
<dbReference type="InterPro" id="IPR010920">
    <property type="entry name" value="LSM_dom_sf"/>
</dbReference>
<dbReference type="Pfam" id="PF01423">
    <property type="entry name" value="LSM"/>
    <property type="match status" value="1"/>
</dbReference>
<sequence length="146" mass="16979">MSFNLKQYLGKFVYVILTEGHVIEGKLAGFDNHLNITIEKQIIKKEENDITSVEIIRGENIVLIGELDAEKVAKINEKVDEKDLTKYYNNKDCKLFKSTKNKVNRTDIKTWKLYNQLRSKTSINKRKLSDGNDDNNKKIKKSDIRT</sequence>
<dbReference type="STRING" id="29833.A0A1E5RXS1"/>
<dbReference type="PROSITE" id="PS52002">
    <property type="entry name" value="SM"/>
    <property type="match status" value="1"/>
</dbReference>
<evidence type="ECO:0000256" key="4">
    <source>
        <dbReference type="ARBA" id="ARBA00023274"/>
    </source>
</evidence>
<keyword evidence="4" id="KW-0687">Ribonucleoprotein</keyword>
<feature type="domain" description="Sm" evidence="6">
    <location>
        <begin position="1"/>
        <end position="70"/>
    </location>
</feature>
<keyword evidence="3" id="KW-0694">RNA-binding</keyword>